<keyword evidence="2" id="KW-0227">DNA damage</keyword>
<feature type="non-terminal residue" evidence="9">
    <location>
        <position position="1"/>
    </location>
</feature>
<dbReference type="PANTHER" id="PTHR31340:SF3">
    <property type="entry name" value="MITOCHONDRIAL GENOME MAINTENANCE EXONUCLEASE 1"/>
    <property type="match status" value="1"/>
</dbReference>
<dbReference type="Proteomes" id="UP000295264">
    <property type="component" value="Unassembled WGS sequence"/>
</dbReference>
<gene>
    <name evidence="9" type="ORF">DBR06_SOUSAS47510001</name>
</gene>
<evidence type="ECO:0000256" key="3">
    <source>
        <dbReference type="ARBA" id="ARBA00022801"/>
    </source>
</evidence>
<dbReference type="GO" id="GO:0008297">
    <property type="term" value="F:single-stranded DNA exodeoxyribonuclease activity"/>
    <property type="evidence" value="ECO:0007669"/>
    <property type="project" value="TreeGrafter"/>
</dbReference>
<evidence type="ECO:0000256" key="5">
    <source>
        <dbReference type="ARBA" id="ARBA00023128"/>
    </source>
</evidence>
<name>A0A484GGV3_SOUCH</name>
<evidence type="ECO:0008006" key="11">
    <source>
        <dbReference type="Google" id="ProtNLM"/>
    </source>
</evidence>
<reference evidence="9 10" key="1">
    <citation type="journal article" date="2018" name="Genomics">
        <title>Molecular footprints of inshore aquatic adaptation in Indo-Pacific humpback dolphin (Sousa chinensis).</title>
        <authorList>
            <person name="Ming Y."/>
            <person name="Jian J."/>
            <person name="Yu F."/>
            <person name="Yu X."/>
            <person name="Wang J."/>
            <person name="Liu W."/>
        </authorList>
    </citation>
    <scope>NUCLEOTIDE SEQUENCE [LARGE SCALE GENOMIC DNA]</scope>
    <source>
        <strain evidence="9">MY-2018</strain>
        <tissue evidence="9">Skin</tissue>
    </source>
</reference>
<dbReference type="GO" id="GO:0006281">
    <property type="term" value="P:DNA repair"/>
    <property type="evidence" value="ECO:0007669"/>
    <property type="project" value="UniProtKB-KW"/>
</dbReference>
<accession>A0A484GGV3</accession>
<evidence type="ECO:0000256" key="2">
    <source>
        <dbReference type="ARBA" id="ARBA00022763"/>
    </source>
</evidence>
<evidence type="ECO:0000313" key="10">
    <source>
        <dbReference type="Proteomes" id="UP000295264"/>
    </source>
</evidence>
<organism evidence="9 10">
    <name type="scientific">Sousa chinensis</name>
    <name type="common">Indo-pacific humpbacked dolphin</name>
    <name type="synonym">Steno chinensis</name>
    <dbReference type="NCBI Taxonomy" id="103600"/>
    <lineage>
        <taxon>Eukaryota</taxon>
        <taxon>Metazoa</taxon>
        <taxon>Chordata</taxon>
        <taxon>Craniata</taxon>
        <taxon>Vertebrata</taxon>
        <taxon>Euteleostomi</taxon>
        <taxon>Mammalia</taxon>
        <taxon>Eutheria</taxon>
        <taxon>Laurasiatheria</taxon>
        <taxon>Artiodactyla</taxon>
        <taxon>Whippomorpha</taxon>
        <taxon>Cetacea</taxon>
        <taxon>Odontoceti</taxon>
        <taxon>Delphinidae</taxon>
        <taxon>Sousa</taxon>
    </lineage>
</organism>
<dbReference type="EMBL" id="QWLN02008964">
    <property type="protein sequence ID" value="TEA34626.1"/>
    <property type="molecule type" value="Genomic_DNA"/>
</dbReference>
<protein>
    <recommendedName>
        <fullName evidence="11">Mitochondrial genome maintenance exonuclease 1</fullName>
    </recommendedName>
</protein>
<keyword evidence="4" id="KW-0269">Exonuclease</keyword>
<comment type="function">
    <text evidence="7">Metal-dependent single-stranded DNA (ssDNA) exonuclease involved in mitochondrial genome maintenance. Has preference for 5'-3' exonuclease activity but is also capable of endonuclease activity on linear substrates. Necessary for maintenance of proper 7S DNA levels. Probably involved in mitochondrial DNA (mtDNA) repair, possibly via the processing of displaced DNA containing Okazaki fragments during RNA-primed DNA synthesis on the lagging strand or via processing of DNA flaps during long-patch base excision repair. Specifically binds 5-hydroxymethylcytosine (5hmC)-containing DNA in stem cells.</text>
</comment>
<evidence type="ECO:0000256" key="4">
    <source>
        <dbReference type="ARBA" id="ARBA00022839"/>
    </source>
</evidence>
<sequence length="317" mass="36331">LKMKVFQTICRQLISSKGFSVEPAPSVVFSTSSYMCGGKKKVNRYEEEDPKKYSDLVRSVLSFRGHAQTPQPLFEEDALLYGPVRKCKAPKQEEGAGGPRNWGPLFNPEKSRKPNDPTVPLKIPLQRNMIPRVTQVLQQTMNSEQISCLERWKQWMILELGEDGFAEYTSNMFLQGKWFHEALESILSPQGNLRERDENLLKSGYIQRVQHVLRDVSGLWALENAVRRETLKYVGLLHCVADYQGKLCVTDRKTSEKPKPFIRNTFDNLLQVVVYVSAINHKANYSFQVQCGLIVVAYKDRSPAHPHFMDAELCSQY</sequence>
<evidence type="ECO:0000256" key="1">
    <source>
        <dbReference type="ARBA" id="ARBA00022722"/>
    </source>
</evidence>
<dbReference type="AlphaFoldDB" id="A0A484GGV3"/>
<evidence type="ECO:0000256" key="8">
    <source>
        <dbReference type="SAM" id="MobiDB-lite"/>
    </source>
</evidence>
<comment type="caution">
    <text evidence="9">The sequence shown here is derived from an EMBL/GenBank/DDBJ whole genome shotgun (WGS) entry which is preliminary data.</text>
</comment>
<dbReference type="FunFam" id="3.90.320.10:FF:000005">
    <property type="entry name" value="Mitochondrial genome maintenance exonuclease 1"/>
    <property type="match status" value="1"/>
</dbReference>
<dbReference type="GO" id="GO:0005739">
    <property type="term" value="C:mitochondrion"/>
    <property type="evidence" value="ECO:0007669"/>
    <property type="project" value="TreeGrafter"/>
</dbReference>
<keyword evidence="6" id="KW-0234">DNA repair</keyword>
<evidence type="ECO:0000256" key="7">
    <source>
        <dbReference type="ARBA" id="ARBA00093440"/>
    </source>
</evidence>
<dbReference type="PANTHER" id="PTHR31340">
    <property type="entry name" value="MITOCHONDRIAL GENOME MAINTENANCE EXONUCLEASE 1"/>
    <property type="match status" value="1"/>
</dbReference>
<evidence type="ECO:0000256" key="6">
    <source>
        <dbReference type="ARBA" id="ARBA00023204"/>
    </source>
</evidence>
<keyword evidence="5" id="KW-0496">Mitochondrion</keyword>
<keyword evidence="1" id="KW-0540">Nuclease</keyword>
<keyword evidence="3" id="KW-0378">Hydrolase</keyword>
<keyword evidence="10" id="KW-1185">Reference proteome</keyword>
<evidence type="ECO:0000313" key="9">
    <source>
        <dbReference type="EMBL" id="TEA34626.1"/>
    </source>
</evidence>
<feature type="region of interest" description="Disordered" evidence="8">
    <location>
        <begin position="90"/>
        <end position="116"/>
    </location>
</feature>
<proteinExistence type="predicted"/>
<dbReference type="GO" id="GO:0006264">
    <property type="term" value="P:mitochondrial DNA replication"/>
    <property type="evidence" value="ECO:0007669"/>
    <property type="project" value="TreeGrafter"/>
</dbReference>